<reference evidence="7 8" key="1">
    <citation type="submission" date="2017-05" db="EMBL/GenBank/DDBJ databases">
        <title>Acinetobacter populi ANC 5415 (= PBJ7), whole genome shotgun sequencing project.</title>
        <authorList>
            <person name="Nemec A."/>
            <person name="Radolfova-Krizova L."/>
        </authorList>
    </citation>
    <scope>NUCLEOTIDE SEQUENCE [LARGE SCALE GENOMIC DNA]</scope>
    <source>
        <strain evidence="7 8">PBJ7</strain>
    </source>
</reference>
<keyword evidence="3 5" id="KW-1133">Transmembrane helix</keyword>
<keyword evidence="4 5" id="KW-0472">Membrane</keyword>
<dbReference type="InterPro" id="IPR002810">
    <property type="entry name" value="NfeD-like_C"/>
</dbReference>
<keyword evidence="2 5" id="KW-0812">Transmembrane</keyword>
<sequence>MNFNIEPWHWFLLGIALIVLEIFAPSFTIFWFGLAAVMVSVLLWLFPMMPVPLQIMTWIILSILITFLWFKFIKPLSKDHTKAGLPREATIGQVGMVIHIIPEHNEVIVRFPMPILGTDEWTCRCLEPINVGDRVSVTDILGNQLVVVPQQSHNKN</sequence>
<keyword evidence="8" id="KW-1185">Reference proteome</keyword>
<dbReference type="Gene3D" id="2.40.50.140">
    <property type="entry name" value="Nucleic acid-binding proteins"/>
    <property type="match status" value="1"/>
</dbReference>
<evidence type="ECO:0000313" key="7">
    <source>
        <dbReference type="EMBL" id="OUY07752.1"/>
    </source>
</evidence>
<name>A0A1Z9YZZ8_9GAMM</name>
<feature type="domain" description="NfeD-like C-terminal" evidence="6">
    <location>
        <begin position="88"/>
        <end position="149"/>
    </location>
</feature>
<evidence type="ECO:0000313" key="8">
    <source>
        <dbReference type="Proteomes" id="UP000196536"/>
    </source>
</evidence>
<dbReference type="OrthoDB" id="8536525at2"/>
<evidence type="ECO:0000256" key="1">
    <source>
        <dbReference type="ARBA" id="ARBA00004141"/>
    </source>
</evidence>
<dbReference type="InterPro" id="IPR012340">
    <property type="entry name" value="NA-bd_OB-fold"/>
</dbReference>
<gene>
    <name evidence="7" type="ORF">CAP51_08440</name>
</gene>
<feature type="transmembrane region" description="Helical" evidence="5">
    <location>
        <begin position="12"/>
        <end position="45"/>
    </location>
</feature>
<protein>
    <recommendedName>
        <fullName evidence="6">NfeD-like C-terminal domain-containing protein</fullName>
    </recommendedName>
</protein>
<accession>A0A1Z9YZZ8</accession>
<dbReference type="Proteomes" id="UP000196536">
    <property type="component" value="Unassembled WGS sequence"/>
</dbReference>
<dbReference type="GO" id="GO:0005886">
    <property type="term" value="C:plasma membrane"/>
    <property type="evidence" value="ECO:0007669"/>
    <property type="project" value="TreeGrafter"/>
</dbReference>
<dbReference type="SUPFAM" id="SSF141322">
    <property type="entry name" value="NfeD domain-like"/>
    <property type="match status" value="1"/>
</dbReference>
<dbReference type="RefSeq" id="WP_087620295.1">
    <property type="nucleotide sequence ID" value="NZ_JAKVJF010000027.1"/>
</dbReference>
<comment type="caution">
    <text evidence="7">The sequence shown here is derived from an EMBL/GenBank/DDBJ whole genome shotgun (WGS) entry which is preliminary data.</text>
</comment>
<evidence type="ECO:0000256" key="2">
    <source>
        <dbReference type="ARBA" id="ARBA00022692"/>
    </source>
</evidence>
<dbReference type="PANTHER" id="PTHR33507">
    <property type="entry name" value="INNER MEMBRANE PROTEIN YBBJ"/>
    <property type="match status" value="1"/>
</dbReference>
<organism evidence="7 8">
    <name type="scientific">Acinetobacter populi</name>
    <dbReference type="NCBI Taxonomy" id="1582270"/>
    <lineage>
        <taxon>Bacteria</taxon>
        <taxon>Pseudomonadati</taxon>
        <taxon>Pseudomonadota</taxon>
        <taxon>Gammaproteobacteria</taxon>
        <taxon>Moraxellales</taxon>
        <taxon>Moraxellaceae</taxon>
        <taxon>Acinetobacter</taxon>
    </lineage>
</organism>
<dbReference type="PANTHER" id="PTHR33507:SF3">
    <property type="entry name" value="INNER MEMBRANE PROTEIN YBBJ"/>
    <property type="match status" value="1"/>
</dbReference>
<dbReference type="EMBL" id="NEXX01000002">
    <property type="protein sequence ID" value="OUY07752.1"/>
    <property type="molecule type" value="Genomic_DNA"/>
</dbReference>
<dbReference type="AlphaFoldDB" id="A0A1Z9YZZ8"/>
<dbReference type="Pfam" id="PF01957">
    <property type="entry name" value="NfeD"/>
    <property type="match status" value="1"/>
</dbReference>
<evidence type="ECO:0000256" key="4">
    <source>
        <dbReference type="ARBA" id="ARBA00023136"/>
    </source>
</evidence>
<proteinExistence type="predicted"/>
<evidence type="ECO:0000259" key="6">
    <source>
        <dbReference type="Pfam" id="PF01957"/>
    </source>
</evidence>
<comment type="subcellular location">
    <subcellularLocation>
        <location evidence="1">Membrane</location>
        <topology evidence="1">Multi-pass membrane protein</topology>
    </subcellularLocation>
</comment>
<feature type="transmembrane region" description="Helical" evidence="5">
    <location>
        <begin position="51"/>
        <end position="70"/>
    </location>
</feature>
<evidence type="ECO:0000256" key="5">
    <source>
        <dbReference type="SAM" id="Phobius"/>
    </source>
</evidence>
<dbReference type="InterPro" id="IPR052165">
    <property type="entry name" value="Membrane_assoc_protease"/>
</dbReference>
<evidence type="ECO:0000256" key="3">
    <source>
        <dbReference type="ARBA" id="ARBA00022989"/>
    </source>
</evidence>